<evidence type="ECO:0008006" key="8">
    <source>
        <dbReference type="Google" id="ProtNLM"/>
    </source>
</evidence>
<feature type="region of interest" description="Disordered" evidence="5">
    <location>
        <begin position="53"/>
        <end position="77"/>
    </location>
</feature>
<name>A0AA35S119_GEOBA</name>
<gene>
    <name evidence="6" type="ORF">GBAR_LOCUS12338</name>
</gene>
<protein>
    <recommendedName>
        <fullName evidence="8">ATP synthase mitochondrial F1 complex assembly factor 1</fullName>
    </recommendedName>
</protein>
<dbReference type="EMBL" id="CASHTH010001841">
    <property type="protein sequence ID" value="CAI8020647.1"/>
    <property type="molecule type" value="Genomic_DNA"/>
</dbReference>
<comment type="similarity">
    <text evidence="2">Belongs to the ATP11 family.</text>
</comment>
<proteinExistence type="inferred from homology"/>
<dbReference type="PANTHER" id="PTHR13126">
    <property type="entry name" value="CHAPERONE ATP11"/>
    <property type="match status" value="1"/>
</dbReference>
<sequence length="249" mass="28362">MNSEPMMASRCSRLLLRSVWKQQLSLSQAGLDITNTHLGSFVRHRRPVASLHLAPPRAHSRSLHSSSLQSKDEVSEEGNTFYEKYSDKLGKIKGLKRRQTEAKIKAARLQEKSRVTAFVPPSRPSSNSQYSLLQPPSLDSVMYTEKIAEMSKEDIGTIWKEHHKDKDSICAIIPAEKYKELLTKAIHFPYVQLYYNSQDAERCTLLRQFNHDPEKFDYRLLLEQLANSSVARAQQTTSQSALTTSRIGV</sequence>
<evidence type="ECO:0000256" key="4">
    <source>
        <dbReference type="ARBA" id="ARBA00023128"/>
    </source>
</evidence>
<dbReference type="Pfam" id="PF06644">
    <property type="entry name" value="ATP11"/>
    <property type="match status" value="1"/>
</dbReference>
<evidence type="ECO:0000256" key="5">
    <source>
        <dbReference type="SAM" id="MobiDB-lite"/>
    </source>
</evidence>
<accession>A0AA35S119</accession>
<keyword evidence="3" id="KW-0809">Transit peptide</keyword>
<evidence type="ECO:0000313" key="6">
    <source>
        <dbReference type="EMBL" id="CAI8020647.1"/>
    </source>
</evidence>
<keyword evidence="7" id="KW-1185">Reference proteome</keyword>
<comment type="caution">
    <text evidence="6">The sequence shown here is derived from an EMBL/GenBank/DDBJ whole genome shotgun (WGS) entry which is preliminary data.</text>
</comment>
<reference evidence="6" key="1">
    <citation type="submission" date="2023-03" db="EMBL/GenBank/DDBJ databases">
        <authorList>
            <person name="Steffen K."/>
            <person name="Cardenas P."/>
        </authorList>
    </citation>
    <scope>NUCLEOTIDE SEQUENCE</scope>
</reference>
<evidence type="ECO:0000256" key="3">
    <source>
        <dbReference type="ARBA" id="ARBA00022946"/>
    </source>
</evidence>
<evidence type="ECO:0000313" key="7">
    <source>
        <dbReference type="Proteomes" id="UP001174909"/>
    </source>
</evidence>
<dbReference type="GO" id="GO:0005739">
    <property type="term" value="C:mitochondrion"/>
    <property type="evidence" value="ECO:0007669"/>
    <property type="project" value="UniProtKB-SubCell"/>
</dbReference>
<comment type="subcellular location">
    <subcellularLocation>
        <location evidence="1">Mitochondrion</location>
    </subcellularLocation>
</comment>
<evidence type="ECO:0000256" key="1">
    <source>
        <dbReference type="ARBA" id="ARBA00004173"/>
    </source>
</evidence>
<dbReference type="AlphaFoldDB" id="A0AA35S119"/>
<dbReference type="InterPro" id="IPR010591">
    <property type="entry name" value="ATP11"/>
</dbReference>
<dbReference type="Proteomes" id="UP001174909">
    <property type="component" value="Unassembled WGS sequence"/>
</dbReference>
<organism evidence="6 7">
    <name type="scientific">Geodia barretti</name>
    <name type="common">Barrett's horny sponge</name>
    <dbReference type="NCBI Taxonomy" id="519541"/>
    <lineage>
        <taxon>Eukaryota</taxon>
        <taxon>Metazoa</taxon>
        <taxon>Porifera</taxon>
        <taxon>Demospongiae</taxon>
        <taxon>Heteroscleromorpha</taxon>
        <taxon>Tetractinellida</taxon>
        <taxon>Astrophorina</taxon>
        <taxon>Geodiidae</taxon>
        <taxon>Geodia</taxon>
    </lineage>
</organism>
<evidence type="ECO:0000256" key="2">
    <source>
        <dbReference type="ARBA" id="ARBA00009116"/>
    </source>
</evidence>
<keyword evidence="4" id="KW-0496">Mitochondrion</keyword>
<dbReference type="GO" id="GO:0033615">
    <property type="term" value="P:mitochondrial proton-transporting ATP synthase complex assembly"/>
    <property type="evidence" value="ECO:0007669"/>
    <property type="project" value="TreeGrafter"/>
</dbReference>
<dbReference type="PANTHER" id="PTHR13126:SF0">
    <property type="entry name" value="ATP SYNTHASE MITOCHONDRIAL F1 COMPLEX ASSEMBLY FACTOR 1"/>
    <property type="match status" value="1"/>
</dbReference>